<protein>
    <submittedName>
        <fullName evidence="1">Sodium/hydrogen exchanger 2</fullName>
    </submittedName>
</protein>
<evidence type="ECO:0000313" key="1">
    <source>
        <dbReference type="EMBL" id="JAG34279.1"/>
    </source>
</evidence>
<sequence>GVWFDRNLREMKEHLDELIQDRNDSPSDSSKSAVIRFRQHYRESIRKGRISARDQRMSKSKNPVKTLWNVFNSKRGKSKNVSSGAKISAQEFNNYCSSVPTEITSRNP</sequence>
<dbReference type="AlphaFoldDB" id="A0A0A9YPW8"/>
<feature type="non-terminal residue" evidence="1">
    <location>
        <position position="1"/>
    </location>
</feature>
<name>A0A0A9YPW8_LYGHE</name>
<organism evidence="1">
    <name type="scientific">Lygus hesperus</name>
    <name type="common">Western plant bug</name>
    <dbReference type="NCBI Taxonomy" id="30085"/>
    <lineage>
        <taxon>Eukaryota</taxon>
        <taxon>Metazoa</taxon>
        <taxon>Ecdysozoa</taxon>
        <taxon>Arthropoda</taxon>
        <taxon>Hexapoda</taxon>
        <taxon>Insecta</taxon>
        <taxon>Pterygota</taxon>
        <taxon>Neoptera</taxon>
        <taxon>Paraneoptera</taxon>
        <taxon>Hemiptera</taxon>
        <taxon>Heteroptera</taxon>
        <taxon>Panheteroptera</taxon>
        <taxon>Cimicomorpha</taxon>
        <taxon>Miridae</taxon>
        <taxon>Mirini</taxon>
        <taxon>Lygus</taxon>
    </lineage>
</organism>
<accession>A0A0A9YPW8</accession>
<gene>
    <name evidence="1" type="primary">SLC9A2</name>
    <name evidence="1" type="ORF">CM83_104198</name>
</gene>
<feature type="non-terminal residue" evidence="1">
    <location>
        <position position="108"/>
    </location>
</feature>
<reference evidence="1" key="2">
    <citation type="submission" date="2014-07" db="EMBL/GenBank/DDBJ databases">
        <authorList>
            <person name="Hull J."/>
        </authorList>
    </citation>
    <scope>NUCLEOTIDE SEQUENCE</scope>
</reference>
<dbReference type="EMBL" id="GBHO01009325">
    <property type="protein sequence ID" value="JAG34279.1"/>
    <property type="molecule type" value="Transcribed_RNA"/>
</dbReference>
<reference evidence="1" key="1">
    <citation type="journal article" date="2014" name="PLoS ONE">
        <title>Transcriptome-Based Identification of ABC Transporters in the Western Tarnished Plant Bug Lygus hesperus.</title>
        <authorList>
            <person name="Hull J.J."/>
            <person name="Chaney K."/>
            <person name="Geib S.M."/>
            <person name="Fabrick J.A."/>
            <person name="Brent C.S."/>
            <person name="Walsh D."/>
            <person name="Lavine L.C."/>
        </authorList>
    </citation>
    <scope>NUCLEOTIDE SEQUENCE</scope>
</reference>
<proteinExistence type="predicted"/>